<reference evidence="8 9" key="1">
    <citation type="submission" date="2017-08" db="EMBL/GenBank/DDBJ databases">
        <title>Halomonas alkalisoli sp. nov., isolated from saline alkaline soil.</title>
        <authorList>
            <person name="Wang D."/>
            <person name="Zhang G."/>
        </authorList>
    </citation>
    <scope>NUCLEOTIDE SEQUENCE [LARGE SCALE GENOMIC DNA]</scope>
    <source>
        <strain evidence="8 9">WRN001</strain>
    </source>
</reference>
<dbReference type="GO" id="GO:0030313">
    <property type="term" value="C:cell envelope"/>
    <property type="evidence" value="ECO:0007669"/>
    <property type="project" value="UniProtKB-SubCell"/>
</dbReference>
<dbReference type="InterPro" id="IPR001320">
    <property type="entry name" value="Iontro_rcpt_C"/>
</dbReference>
<dbReference type="GO" id="GO:0016020">
    <property type="term" value="C:membrane"/>
    <property type="evidence" value="ECO:0007669"/>
    <property type="project" value="InterPro"/>
</dbReference>
<proteinExistence type="inferred from homology"/>
<evidence type="ECO:0000256" key="4">
    <source>
        <dbReference type="RuleBase" id="RU003744"/>
    </source>
</evidence>
<dbReference type="CDD" id="cd01001">
    <property type="entry name" value="PBP2_HisJ_LAO_like"/>
    <property type="match status" value="1"/>
</dbReference>
<dbReference type="AlphaFoldDB" id="A0A2A2EWX7"/>
<comment type="similarity">
    <text evidence="2 4">Belongs to the bacterial solute-binding protein 3 family.</text>
</comment>
<protein>
    <submittedName>
        <fullName evidence="8">Nickel transporter</fullName>
    </submittedName>
</protein>
<dbReference type="GO" id="GO:0015276">
    <property type="term" value="F:ligand-gated monoatomic ion channel activity"/>
    <property type="evidence" value="ECO:0007669"/>
    <property type="project" value="InterPro"/>
</dbReference>
<comment type="subcellular location">
    <subcellularLocation>
        <location evidence="1">Cell envelope</location>
    </subcellularLocation>
</comment>
<dbReference type="Pfam" id="PF00497">
    <property type="entry name" value="SBP_bac_3"/>
    <property type="match status" value="1"/>
</dbReference>
<evidence type="ECO:0000256" key="1">
    <source>
        <dbReference type="ARBA" id="ARBA00004196"/>
    </source>
</evidence>
<dbReference type="SMART" id="SM00079">
    <property type="entry name" value="PBPe"/>
    <property type="match status" value="1"/>
</dbReference>
<evidence type="ECO:0000313" key="9">
    <source>
        <dbReference type="Proteomes" id="UP000217771"/>
    </source>
</evidence>
<dbReference type="PANTHER" id="PTHR35936">
    <property type="entry name" value="MEMBRANE-BOUND LYTIC MUREIN TRANSGLYCOSYLASE F"/>
    <property type="match status" value="1"/>
</dbReference>
<evidence type="ECO:0000313" key="8">
    <source>
        <dbReference type="EMBL" id="PAU76862.1"/>
    </source>
</evidence>
<dbReference type="EMBL" id="NSKB01000004">
    <property type="protein sequence ID" value="PAU76862.1"/>
    <property type="molecule type" value="Genomic_DNA"/>
</dbReference>
<dbReference type="RefSeq" id="WP_095621251.1">
    <property type="nucleotide sequence ID" value="NZ_NSKB01000004.1"/>
</dbReference>
<dbReference type="SUPFAM" id="SSF53850">
    <property type="entry name" value="Periplasmic binding protein-like II"/>
    <property type="match status" value="1"/>
</dbReference>
<dbReference type="PROSITE" id="PS01039">
    <property type="entry name" value="SBP_BACTERIAL_3"/>
    <property type="match status" value="1"/>
</dbReference>
<dbReference type="InterPro" id="IPR001638">
    <property type="entry name" value="Solute-binding_3/MltF_N"/>
</dbReference>
<organism evidence="8 9">
    <name type="scientific">Halomonas salipaludis</name>
    <dbReference type="NCBI Taxonomy" id="2032625"/>
    <lineage>
        <taxon>Bacteria</taxon>
        <taxon>Pseudomonadati</taxon>
        <taxon>Pseudomonadota</taxon>
        <taxon>Gammaproteobacteria</taxon>
        <taxon>Oceanospirillales</taxon>
        <taxon>Halomonadaceae</taxon>
        <taxon>Halomonas</taxon>
    </lineage>
</organism>
<feature type="domain" description="Ionotropic glutamate receptor C-terminal" evidence="7">
    <location>
        <begin position="29"/>
        <end position="255"/>
    </location>
</feature>
<feature type="domain" description="Solute-binding protein family 3/N-terminal" evidence="6">
    <location>
        <begin position="29"/>
        <end position="256"/>
    </location>
</feature>
<dbReference type="InterPro" id="IPR018313">
    <property type="entry name" value="SBP_3_CS"/>
</dbReference>
<sequence>MMKNKFKYSVAILAIGFSANSYSQDLPDPLVIATEGAYPPFNYVDASGNVLGFEVDLARAMCEELKANCQFVTQDWDGIIPGLLARHYDAVVGSLYITDERKERIAFSEKYYQTPTRFVVMSDSDVEISDEGISRITIGTQRGTSFERMMRDEHPDADLRVYGSIDEAYQDLQSGRVDAVIDDVVSINENLLSQEHGGGYEMRGPEFSDPEWFGYGAGVGVHKDDKYIADAFSEAIRTIRENGTYERISNEWFGFDVYGEQ</sequence>
<comment type="caution">
    <text evidence="8">The sequence shown here is derived from an EMBL/GenBank/DDBJ whole genome shotgun (WGS) entry which is preliminary data.</text>
</comment>
<evidence type="ECO:0000256" key="3">
    <source>
        <dbReference type="ARBA" id="ARBA00022729"/>
    </source>
</evidence>
<feature type="signal peptide" evidence="5">
    <location>
        <begin position="1"/>
        <end position="23"/>
    </location>
</feature>
<keyword evidence="9" id="KW-1185">Reference proteome</keyword>
<evidence type="ECO:0000256" key="2">
    <source>
        <dbReference type="ARBA" id="ARBA00010333"/>
    </source>
</evidence>
<dbReference type="Gene3D" id="3.40.190.10">
    <property type="entry name" value="Periplasmic binding protein-like II"/>
    <property type="match status" value="2"/>
</dbReference>
<dbReference type="SMART" id="SM00062">
    <property type="entry name" value="PBPb"/>
    <property type="match status" value="1"/>
</dbReference>
<keyword evidence="3 5" id="KW-0732">Signal</keyword>
<dbReference type="OrthoDB" id="9768183at2"/>
<dbReference type="PANTHER" id="PTHR35936:SF17">
    <property type="entry name" value="ARGININE-BINDING EXTRACELLULAR PROTEIN ARTP"/>
    <property type="match status" value="1"/>
</dbReference>
<gene>
    <name evidence="8" type="ORF">CK498_12895</name>
</gene>
<evidence type="ECO:0000259" key="7">
    <source>
        <dbReference type="SMART" id="SM00079"/>
    </source>
</evidence>
<evidence type="ECO:0000256" key="5">
    <source>
        <dbReference type="SAM" id="SignalP"/>
    </source>
</evidence>
<evidence type="ECO:0000259" key="6">
    <source>
        <dbReference type="SMART" id="SM00062"/>
    </source>
</evidence>
<accession>A0A2A2EWX7</accession>
<name>A0A2A2EWX7_9GAMM</name>
<feature type="chain" id="PRO_5012087378" evidence="5">
    <location>
        <begin position="24"/>
        <end position="261"/>
    </location>
</feature>
<dbReference type="Proteomes" id="UP000217771">
    <property type="component" value="Unassembled WGS sequence"/>
</dbReference>